<protein>
    <recommendedName>
        <fullName evidence="3">DUF416 family protein</fullName>
    </recommendedName>
</protein>
<dbReference type="OrthoDB" id="9204516at2"/>
<dbReference type="InterPro" id="IPR023381">
    <property type="entry name" value="YP001051499.1-like_dom_sf"/>
</dbReference>
<dbReference type="EMBL" id="RJUL01000007">
    <property type="protein sequence ID" value="ROQ24280.1"/>
    <property type="molecule type" value="Genomic_DNA"/>
</dbReference>
<evidence type="ECO:0008006" key="3">
    <source>
        <dbReference type="Google" id="ProtNLM"/>
    </source>
</evidence>
<accession>A0A3N1PBR8</accession>
<name>A0A3N1PBR8_9GAMM</name>
<organism evidence="1 2">
    <name type="scientific">Gallaecimonas pentaromativorans</name>
    <dbReference type="NCBI Taxonomy" id="584787"/>
    <lineage>
        <taxon>Bacteria</taxon>
        <taxon>Pseudomonadati</taxon>
        <taxon>Pseudomonadota</taxon>
        <taxon>Gammaproteobacteria</taxon>
        <taxon>Enterobacterales</taxon>
        <taxon>Gallaecimonadaceae</taxon>
        <taxon>Gallaecimonas</taxon>
    </lineage>
</organism>
<evidence type="ECO:0000313" key="2">
    <source>
        <dbReference type="Proteomes" id="UP000268033"/>
    </source>
</evidence>
<dbReference type="RefSeq" id="WP_050659556.1">
    <property type="nucleotide sequence ID" value="NZ_JBLXEP010000010.1"/>
</dbReference>
<sequence length="189" mass="21500">MEKQLEQLTPLAQRAFAAALAQRMMPNFILFAELTEQSEAGHALQSALDTVWEKLLTPKAKINFEKQQLKLEELEPQPDDHDFFGVYPALDTYMAVLAVLAAMQDKDEQPALDVSRLSRGSVQFYLNIQAETTLDYSQLDQEPLWLEERDFQDQLLALLTDDPDEDSFRQARQLGRNDGISNLGIALEE</sequence>
<proteinExistence type="predicted"/>
<gene>
    <name evidence="1" type="ORF">EDC28_107162</name>
</gene>
<dbReference type="Proteomes" id="UP000268033">
    <property type="component" value="Unassembled WGS sequence"/>
</dbReference>
<comment type="caution">
    <text evidence="1">The sequence shown here is derived from an EMBL/GenBank/DDBJ whole genome shotgun (WGS) entry which is preliminary data.</text>
</comment>
<keyword evidence="2" id="KW-1185">Reference proteome</keyword>
<dbReference type="Pfam" id="PF04222">
    <property type="entry name" value="DUF416"/>
    <property type="match status" value="1"/>
</dbReference>
<evidence type="ECO:0000313" key="1">
    <source>
        <dbReference type="EMBL" id="ROQ24280.1"/>
    </source>
</evidence>
<dbReference type="Gene3D" id="1.20.1590.10">
    <property type="entry name" value="YP_001051499.1 domain like"/>
    <property type="match status" value="1"/>
</dbReference>
<dbReference type="STRING" id="584787.GCA_001247655_00644"/>
<dbReference type="InterPro" id="IPR007338">
    <property type="entry name" value="DUF416"/>
</dbReference>
<reference evidence="1 2" key="1">
    <citation type="submission" date="2018-11" db="EMBL/GenBank/DDBJ databases">
        <title>Genomic Encyclopedia of Type Strains, Phase IV (KMG-IV): sequencing the most valuable type-strain genomes for metagenomic binning, comparative biology and taxonomic classification.</title>
        <authorList>
            <person name="Goeker M."/>
        </authorList>
    </citation>
    <scope>NUCLEOTIDE SEQUENCE [LARGE SCALE GENOMIC DNA]</scope>
    <source>
        <strain evidence="1 2">DSM 21945</strain>
    </source>
</reference>
<dbReference type="AlphaFoldDB" id="A0A3N1PBR8"/>